<organism evidence="1 2">
    <name type="scientific">Roseibacillus persicicus</name>
    <dbReference type="NCBI Taxonomy" id="454148"/>
    <lineage>
        <taxon>Bacteria</taxon>
        <taxon>Pseudomonadati</taxon>
        <taxon>Verrucomicrobiota</taxon>
        <taxon>Verrucomicrobiia</taxon>
        <taxon>Verrucomicrobiales</taxon>
        <taxon>Verrucomicrobiaceae</taxon>
        <taxon>Roseibacillus</taxon>
    </lineage>
</organism>
<dbReference type="SUPFAM" id="SSF88946">
    <property type="entry name" value="Sigma2 domain of RNA polymerase sigma factors"/>
    <property type="match status" value="1"/>
</dbReference>
<dbReference type="EMBL" id="BMXI01000016">
    <property type="protein sequence ID" value="GHC63067.1"/>
    <property type="molecule type" value="Genomic_DNA"/>
</dbReference>
<dbReference type="GO" id="GO:0003700">
    <property type="term" value="F:DNA-binding transcription factor activity"/>
    <property type="evidence" value="ECO:0007669"/>
    <property type="project" value="InterPro"/>
</dbReference>
<evidence type="ECO:0000313" key="1">
    <source>
        <dbReference type="EMBL" id="GHC63067.1"/>
    </source>
</evidence>
<name>A0A918TU58_9BACT</name>
<dbReference type="InterPro" id="IPR013325">
    <property type="entry name" value="RNA_pol_sigma_r2"/>
</dbReference>
<comment type="caution">
    <text evidence="1">The sequence shown here is derived from an EMBL/GenBank/DDBJ whole genome shotgun (WGS) entry which is preliminary data.</text>
</comment>
<dbReference type="Gene3D" id="1.10.1740.10">
    <property type="match status" value="1"/>
</dbReference>
<protein>
    <submittedName>
        <fullName evidence="1">RNA polymerase subunit sigma-24</fullName>
    </submittedName>
</protein>
<dbReference type="Proteomes" id="UP000644507">
    <property type="component" value="Unassembled WGS sequence"/>
</dbReference>
<evidence type="ECO:0000313" key="2">
    <source>
        <dbReference type="Proteomes" id="UP000644507"/>
    </source>
</evidence>
<dbReference type="AlphaFoldDB" id="A0A918TU58"/>
<gene>
    <name evidence="1" type="ORF">GCM10007100_33110</name>
</gene>
<accession>A0A918TU58</accession>
<reference evidence="1" key="1">
    <citation type="journal article" date="2014" name="Int. J. Syst. Evol. Microbiol.">
        <title>Complete genome sequence of Corynebacterium casei LMG S-19264T (=DSM 44701T), isolated from a smear-ripened cheese.</title>
        <authorList>
            <consortium name="US DOE Joint Genome Institute (JGI-PGF)"/>
            <person name="Walter F."/>
            <person name="Albersmeier A."/>
            <person name="Kalinowski J."/>
            <person name="Ruckert C."/>
        </authorList>
    </citation>
    <scope>NUCLEOTIDE SEQUENCE</scope>
    <source>
        <strain evidence="1">KCTC 12988</strain>
    </source>
</reference>
<proteinExistence type="predicted"/>
<reference evidence="1" key="2">
    <citation type="submission" date="2020-09" db="EMBL/GenBank/DDBJ databases">
        <authorList>
            <person name="Sun Q."/>
            <person name="Kim S."/>
        </authorList>
    </citation>
    <scope>NUCLEOTIDE SEQUENCE</scope>
    <source>
        <strain evidence="1">KCTC 12988</strain>
    </source>
</reference>
<dbReference type="RefSeq" id="WP_189572460.1">
    <property type="nucleotide sequence ID" value="NZ_BMXI01000016.1"/>
</dbReference>
<sequence length="230" mass="26605">MPPGFPETRWTLIQKVRTEADSTAALQEWCQNYWQPVFSYICAQGYDRETARELAQTFFEKLIFKGPQNVLPQELKGAFRAYLMRSVKNFLTDQWRSRQSQRKGGGTQAVPEDELAHVGDEAPNPDRAFDQSWALTILTLAMTKLENEMASKGRSDFFHVAKTLLDGRSVTDENRQALARSLDMQDGAFRVALHRLRGRFRQLIEDEVRETVSTEEEFQEELGYLFQVWS</sequence>
<keyword evidence="2" id="KW-1185">Reference proteome</keyword>
<dbReference type="GO" id="GO:0006352">
    <property type="term" value="P:DNA-templated transcription initiation"/>
    <property type="evidence" value="ECO:0007669"/>
    <property type="project" value="InterPro"/>
</dbReference>